<evidence type="ECO:0000256" key="1">
    <source>
        <dbReference type="PIRSR" id="PIRSR640198-1"/>
    </source>
</evidence>
<dbReference type="EMBL" id="FR695865">
    <property type="protein sequence ID" value="CBX27291.1"/>
    <property type="molecule type" value="Genomic_DNA"/>
</dbReference>
<organism evidence="4">
    <name type="scientific">uncultured Desulfobacterium sp</name>
    <dbReference type="NCBI Taxonomy" id="201089"/>
    <lineage>
        <taxon>Bacteria</taxon>
        <taxon>Pseudomonadati</taxon>
        <taxon>Thermodesulfobacteriota</taxon>
        <taxon>Desulfobacteria</taxon>
        <taxon>Desulfobacterales</taxon>
        <taxon>Desulfobacteriaceae</taxon>
        <taxon>Desulfobacterium</taxon>
        <taxon>environmental samples</taxon>
    </lineage>
</organism>
<reference evidence="4" key="1">
    <citation type="journal article" date="2011" name="Environ. Microbiol.">
        <title>Genomic insights into the metabolic potential of the polycyclic aromatic hydrocarbon degrading sulfate-reducing Deltaproteobacterium N47.</title>
        <authorList>
            <person name="Bergmann F."/>
            <person name="Selesi D."/>
            <person name="Weinmaier T."/>
            <person name="Tischler P."/>
            <person name="Rattei T."/>
            <person name="Meckenstock R.U."/>
        </authorList>
    </citation>
    <scope>NUCLEOTIDE SEQUENCE</scope>
</reference>
<evidence type="ECO:0000259" key="3">
    <source>
        <dbReference type="PROSITE" id="PS51459"/>
    </source>
</evidence>
<evidence type="ECO:0000256" key="2">
    <source>
        <dbReference type="PIRSR" id="PIRSR640198-2"/>
    </source>
</evidence>
<dbReference type="GO" id="GO:0005524">
    <property type="term" value="F:ATP binding"/>
    <property type="evidence" value="ECO:0007669"/>
    <property type="project" value="UniProtKB-KW"/>
</dbReference>
<sequence>MHNQLKHKDLISAKLLVYAWRINMEDGFYIKISEMEPMMPTDPTGELDDLAIEVIRKSACISAAVHPVTRRGVVELVRKMNSYYSNLIEGHNTHPVDIDRAMREDFSSDPAKRAKQLESKAHIDVQKCIETHIENAPETVITSKSFLCWIHKEFYKRMPEEYLVIQRADGKAEKVIPGKTRELEIEVGRHLPPKSEYLCAFMKRFEEVYDPQKLKGLSQVIAAAASHHRLAWIHPFLDGNGRVTRLMTHAYLKKVKIDGHGLWTVSRGFARNREDYLTSLAGADQPRRGDLDGRGNLTQAGLLGFCKFFLKIAIDQIDFMSGLLELDGMQKRIQAVVDRQVSFGALKPESGHLLRDVFLRGEIPRGEIPNIIGMPERSARRVVSSLLVKGYLVSDSEKGPVMLGFPTSMVGYYFPRLYPEGVESNLD</sequence>
<dbReference type="PANTHER" id="PTHR13504">
    <property type="entry name" value="FIDO DOMAIN-CONTAINING PROTEIN DDB_G0283145"/>
    <property type="match status" value="1"/>
</dbReference>
<feature type="binding site" evidence="2">
    <location>
        <begin position="238"/>
        <end position="245"/>
    </location>
    <ligand>
        <name>ATP</name>
        <dbReference type="ChEBI" id="CHEBI:30616"/>
    </ligand>
</feature>
<dbReference type="Gene3D" id="1.10.3290.10">
    <property type="entry name" value="Fido-like domain"/>
    <property type="match status" value="1"/>
</dbReference>
<dbReference type="PROSITE" id="PS51459">
    <property type="entry name" value="FIDO"/>
    <property type="match status" value="1"/>
</dbReference>
<accession>E1Y9P7</accession>
<dbReference type="InterPro" id="IPR040198">
    <property type="entry name" value="Fido_containing"/>
</dbReference>
<dbReference type="SUPFAM" id="SSF140931">
    <property type="entry name" value="Fic-like"/>
    <property type="match status" value="1"/>
</dbReference>
<dbReference type="InterPro" id="IPR036597">
    <property type="entry name" value="Fido-like_dom_sf"/>
</dbReference>
<proteinExistence type="predicted"/>
<feature type="domain" description="Fido" evidence="3">
    <location>
        <begin position="142"/>
        <end position="311"/>
    </location>
</feature>
<feature type="binding site" evidence="2">
    <location>
        <begin position="187"/>
        <end position="190"/>
    </location>
    <ligand>
        <name>ATP</name>
        <dbReference type="ChEBI" id="CHEBI:30616"/>
    </ligand>
</feature>
<keyword evidence="2" id="KW-0067">ATP-binding</keyword>
<dbReference type="AlphaFoldDB" id="E1Y9P7"/>
<dbReference type="InterPro" id="IPR003812">
    <property type="entry name" value="Fido"/>
</dbReference>
<name>E1Y9P7_9BACT</name>
<protein>
    <recommendedName>
        <fullName evidence="3">Fido domain-containing protein</fullName>
    </recommendedName>
</protein>
<feature type="active site" evidence="1">
    <location>
        <position position="234"/>
    </location>
</feature>
<keyword evidence="2" id="KW-0547">Nucleotide-binding</keyword>
<evidence type="ECO:0000313" key="4">
    <source>
        <dbReference type="EMBL" id="CBX27291.1"/>
    </source>
</evidence>
<dbReference type="PANTHER" id="PTHR13504:SF38">
    <property type="entry name" value="FIDO DOMAIN-CONTAINING PROTEIN"/>
    <property type="match status" value="1"/>
</dbReference>
<dbReference type="Pfam" id="PF02661">
    <property type="entry name" value="Fic"/>
    <property type="match status" value="1"/>
</dbReference>
<gene>
    <name evidence="4" type="ORF">N47_I07110</name>
</gene>